<dbReference type="AlphaFoldDB" id="A0A918Z5I5"/>
<dbReference type="Proteomes" id="UP000608024">
    <property type="component" value="Unassembled WGS sequence"/>
</dbReference>
<feature type="compositionally biased region" description="Basic residues" evidence="1">
    <location>
        <begin position="130"/>
        <end position="140"/>
    </location>
</feature>
<evidence type="ECO:0000313" key="3">
    <source>
        <dbReference type="Proteomes" id="UP000608024"/>
    </source>
</evidence>
<sequence length="140" mass="15291">MSRAASHFVCLTCRVSYKKPTDYARVRRDVCPCCGEQLLNAGSALAVPKRRDAAGWRALTAVLTAGVRFRQACCGCGPGYRPRTPREVRERLRHAAETGVPVSVALVCADPTHTDVKRRAGRGAYAPRRSGTRRVPGRGR</sequence>
<comment type="caution">
    <text evidence="2">The sequence shown here is derived from an EMBL/GenBank/DDBJ whole genome shotgun (WGS) entry which is preliminary data.</text>
</comment>
<evidence type="ECO:0008006" key="4">
    <source>
        <dbReference type="Google" id="ProtNLM"/>
    </source>
</evidence>
<keyword evidence="3" id="KW-1185">Reference proteome</keyword>
<proteinExistence type="predicted"/>
<name>A0A918Z5I5_9ACTN</name>
<evidence type="ECO:0000313" key="2">
    <source>
        <dbReference type="EMBL" id="GHE38440.1"/>
    </source>
</evidence>
<evidence type="ECO:0000256" key="1">
    <source>
        <dbReference type="SAM" id="MobiDB-lite"/>
    </source>
</evidence>
<reference evidence="2" key="1">
    <citation type="journal article" date="2014" name="Int. J. Syst. Evol. Microbiol.">
        <title>Complete genome sequence of Corynebacterium casei LMG S-19264T (=DSM 44701T), isolated from a smear-ripened cheese.</title>
        <authorList>
            <consortium name="US DOE Joint Genome Institute (JGI-PGF)"/>
            <person name="Walter F."/>
            <person name="Albersmeier A."/>
            <person name="Kalinowski J."/>
            <person name="Ruckert C."/>
        </authorList>
    </citation>
    <scope>NUCLEOTIDE SEQUENCE</scope>
    <source>
        <strain evidence="2">JCM 4784</strain>
    </source>
</reference>
<organism evidence="2 3">
    <name type="scientific">Streptomyces longispororuber</name>
    <dbReference type="NCBI Taxonomy" id="68230"/>
    <lineage>
        <taxon>Bacteria</taxon>
        <taxon>Bacillati</taxon>
        <taxon>Actinomycetota</taxon>
        <taxon>Actinomycetes</taxon>
        <taxon>Kitasatosporales</taxon>
        <taxon>Streptomycetaceae</taxon>
        <taxon>Streptomyces</taxon>
    </lineage>
</organism>
<accession>A0A918Z5I5</accession>
<gene>
    <name evidence="2" type="ORF">GCM10018785_05100</name>
</gene>
<reference evidence="2" key="2">
    <citation type="submission" date="2020-09" db="EMBL/GenBank/DDBJ databases">
        <authorList>
            <person name="Sun Q."/>
            <person name="Ohkuma M."/>
        </authorList>
    </citation>
    <scope>NUCLEOTIDE SEQUENCE</scope>
    <source>
        <strain evidence="2">JCM 4784</strain>
    </source>
</reference>
<feature type="region of interest" description="Disordered" evidence="1">
    <location>
        <begin position="118"/>
        <end position="140"/>
    </location>
</feature>
<dbReference type="EMBL" id="BNBT01000004">
    <property type="protein sequence ID" value="GHE38440.1"/>
    <property type="molecule type" value="Genomic_DNA"/>
</dbReference>
<protein>
    <recommendedName>
        <fullName evidence="4">Deoxyxylulose-5-phosphate synthase</fullName>
    </recommendedName>
</protein>